<dbReference type="InterPro" id="IPR018062">
    <property type="entry name" value="HTH_AraC-typ_CS"/>
</dbReference>
<evidence type="ECO:0000256" key="3">
    <source>
        <dbReference type="ARBA" id="ARBA00023163"/>
    </source>
</evidence>
<organism evidence="5 6">
    <name type="scientific">Iocasia fonsfrigidae</name>
    <dbReference type="NCBI Taxonomy" id="2682810"/>
    <lineage>
        <taxon>Bacteria</taxon>
        <taxon>Bacillati</taxon>
        <taxon>Bacillota</taxon>
        <taxon>Clostridia</taxon>
        <taxon>Halanaerobiales</taxon>
        <taxon>Halanaerobiaceae</taxon>
        <taxon>Iocasia</taxon>
    </lineage>
</organism>
<evidence type="ECO:0000313" key="5">
    <source>
        <dbReference type="EMBL" id="QTL97372.1"/>
    </source>
</evidence>
<keyword evidence="2" id="KW-0238">DNA-binding</keyword>
<dbReference type="PANTHER" id="PTHR43280">
    <property type="entry name" value="ARAC-FAMILY TRANSCRIPTIONAL REGULATOR"/>
    <property type="match status" value="1"/>
</dbReference>
<dbReference type="InterPro" id="IPR054015">
    <property type="entry name" value="ExsA-like_N"/>
</dbReference>
<reference evidence="5" key="1">
    <citation type="submission" date="2019-12" db="EMBL/GenBank/DDBJ databases">
        <authorList>
            <person name="zhang j."/>
            <person name="sun C.M."/>
        </authorList>
    </citation>
    <scope>NUCLEOTIDE SEQUENCE</scope>
    <source>
        <strain evidence="5">NS-1</strain>
    </source>
</reference>
<dbReference type="SMART" id="SM00342">
    <property type="entry name" value="HTH_ARAC"/>
    <property type="match status" value="1"/>
</dbReference>
<protein>
    <submittedName>
        <fullName evidence="5">Helix-turn-helix domain-containing protein</fullName>
    </submittedName>
</protein>
<dbReference type="PROSITE" id="PS00041">
    <property type="entry name" value="HTH_ARAC_FAMILY_1"/>
    <property type="match status" value="1"/>
</dbReference>
<name>A0A8A7KHL8_9FIRM</name>
<evidence type="ECO:0000313" key="6">
    <source>
        <dbReference type="Proteomes" id="UP000665020"/>
    </source>
</evidence>
<keyword evidence="6" id="KW-1185">Reference proteome</keyword>
<dbReference type="Pfam" id="PF22200">
    <property type="entry name" value="ExsA_N"/>
    <property type="match status" value="1"/>
</dbReference>
<dbReference type="InterPro" id="IPR020449">
    <property type="entry name" value="Tscrpt_reg_AraC-type_HTH"/>
</dbReference>
<dbReference type="Pfam" id="PF12833">
    <property type="entry name" value="HTH_18"/>
    <property type="match status" value="1"/>
</dbReference>
<dbReference type="SUPFAM" id="SSF46689">
    <property type="entry name" value="Homeodomain-like"/>
    <property type="match status" value="2"/>
</dbReference>
<feature type="domain" description="HTH araC/xylS-type" evidence="4">
    <location>
        <begin position="209"/>
        <end position="307"/>
    </location>
</feature>
<dbReference type="InterPro" id="IPR009057">
    <property type="entry name" value="Homeodomain-like_sf"/>
</dbReference>
<dbReference type="EMBL" id="CP046640">
    <property type="protein sequence ID" value="QTL97372.1"/>
    <property type="molecule type" value="Genomic_DNA"/>
</dbReference>
<evidence type="ECO:0000259" key="4">
    <source>
        <dbReference type="PROSITE" id="PS01124"/>
    </source>
</evidence>
<keyword evidence="3" id="KW-0804">Transcription</keyword>
<accession>A0A8A7KHL8</accession>
<dbReference type="Gene3D" id="1.10.10.60">
    <property type="entry name" value="Homeodomain-like"/>
    <property type="match status" value="2"/>
</dbReference>
<dbReference type="InterPro" id="IPR018060">
    <property type="entry name" value="HTH_AraC"/>
</dbReference>
<dbReference type="PRINTS" id="PR00032">
    <property type="entry name" value="HTHARAC"/>
</dbReference>
<dbReference type="PANTHER" id="PTHR43280:SF28">
    <property type="entry name" value="HTH-TYPE TRANSCRIPTIONAL ACTIVATOR RHAS"/>
    <property type="match status" value="1"/>
</dbReference>
<keyword evidence="1" id="KW-0805">Transcription regulation</keyword>
<evidence type="ECO:0000256" key="2">
    <source>
        <dbReference type="ARBA" id="ARBA00023125"/>
    </source>
</evidence>
<dbReference type="Proteomes" id="UP000665020">
    <property type="component" value="Chromosome"/>
</dbReference>
<dbReference type="AlphaFoldDB" id="A0A8A7KHL8"/>
<dbReference type="GO" id="GO:0003700">
    <property type="term" value="F:DNA-binding transcription factor activity"/>
    <property type="evidence" value="ECO:0007669"/>
    <property type="project" value="InterPro"/>
</dbReference>
<proteinExistence type="predicted"/>
<gene>
    <name evidence="5" type="ORF">GM661_04915</name>
</gene>
<dbReference type="KEGG" id="ifn:GM661_04915"/>
<dbReference type="RefSeq" id="WP_230869002.1">
    <property type="nucleotide sequence ID" value="NZ_CP046640.1"/>
</dbReference>
<sequence>MELFHLDTLYDENINYQSNCDLKFNQSGNLETDLSSISKGVIGIILNKDNIGNEVDIDTFFPYFSLLFKGRKEIHAYNTKIMLNENVFFLVNQNVHYKYQITTPFSELMLFFSEDFINSILEKIKDTNPCEIFPKKYLNMNKKDYYYAQLDREVRETAVELIDLYQAEDKTNDFLIRITQEKLFFYLYKKGILNQVLDLSDFLDNDILQQGIKYLNQHFQEDISIEKMCSEIGISFNKFNELFKENMKIKPGHYLIELRMNQARKLLSKSDISVSEVAYQVGYNSLSSFIKRFKAYFKITPKQFQLKNRKQLEQYC</sequence>
<dbReference type="PROSITE" id="PS01124">
    <property type="entry name" value="HTH_ARAC_FAMILY_2"/>
    <property type="match status" value="1"/>
</dbReference>
<dbReference type="GO" id="GO:0043565">
    <property type="term" value="F:sequence-specific DNA binding"/>
    <property type="evidence" value="ECO:0007669"/>
    <property type="project" value="InterPro"/>
</dbReference>
<evidence type="ECO:0000256" key="1">
    <source>
        <dbReference type="ARBA" id="ARBA00023015"/>
    </source>
</evidence>